<evidence type="ECO:0000259" key="5">
    <source>
        <dbReference type="PROSITE" id="PS50104"/>
    </source>
</evidence>
<accession>A0A251TQY7</accession>
<dbReference type="GO" id="GO:0043531">
    <property type="term" value="F:ADP binding"/>
    <property type="evidence" value="ECO:0007669"/>
    <property type="project" value="InterPro"/>
</dbReference>
<dbReference type="SUPFAM" id="SSF52540">
    <property type="entry name" value="P-loop containing nucleoside triphosphate hydrolases"/>
    <property type="match status" value="1"/>
</dbReference>
<dbReference type="FunFam" id="3.40.50.10140:FF:000007">
    <property type="entry name" value="Disease resistance protein (TIR-NBS-LRR class)"/>
    <property type="match status" value="1"/>
</dbReference>
<keyword evidence="6" id="KW-0675">Receptor</keyword>
<dbReference type="InParanoid" id="A0A251TQY7"/>
<dbReference type="InterPro" id="IPR055414">
    <property type="entry name" value="LRR_R13L4/SHOC2-like"/>
</dbReference>
<dbReference type="PRINTS" id="PR00364">
    <property type="entry name" value="DISEASERSIST"/>
</dbReference>
<dbReference type="Pfam" id="PF23282">
    <property type="entry name" value="WHD_ROQ1"/>
    <property type="match status" value="1"/>
</dbReference>
<evidence type="ECO:0000256" key="1">
    <source>
        <dbReference type="ARBA" id="ARBA00022614"/>
    </source>
</evidence>
<dbReference type="Pfam" id="PF23598">
    <property type="entry name" value="LRR_14"/>
    <property type="match status" value="1"/>
</dbReference>
<dbReference type="Gene3D" id="3.40.50.300">
    <property type="entry name" value="P-loop containing nucleotide triphosphate hydrolases"/>
    <property type="match status" value="1"/>
</dbReference>
<dbReference type="PROSITE" id="PS50104">
    <property type="entry name" value="TIR"/>
    <property type="match status" value="1"/>
</dbReference>
<dbReference type="SUPFAM" id="SSF52058">
    <property type="entry name" value="L domain-like"/>
    <property type="match status" value="2"/>
</dbReference>
<dbReference type="OMA" id="PISTHGF"/>
<dbReference type="PANTHER" id="PTHR11017:SF577">
    <property type="entry name" value="DISEASE RESISTANCE PROTEIN (TIR-NBS-LRR CLASS), PUTATIVE-RELATED"/>
    <property type="match status" value="1"/>
</dbReference>
<feature type="domain" description="TIR" evidence="5">
    <location>
        <begin position="13"/>
        <end position="177"/>
    </location>
</feature>
<dbReference type="Gene3D" id="3.80.10.10">
    <property type="entry name" value="Ribonuclease Inhibitor"/>
    <property type="match status" value="3"/>
</dbReference>
<keyword evidence="2" id="KW-0677">Repeat</keyword>
<dbReference type="InterPro" id="IPR044974">
    <property type="entry name" value="Disease_R_plants"/>
</dbReference>
<proteinExistence type="predicted"/>
<organism evidence="6 7">
    <name type="scientific">Helianthus annuus</name>
    <name type="common">Common sunflower</name>
    <dbReference type="NCBI Taxonomy" id="4232"/>
    <lineage>
        <taxon>Eukaryota</taxon>
        <taxon>Viridiplantae</taxon>
        <taxon>Streptophyta</taxon>
        <taxon>Embryophyta</taxon>
        <taxon>Tracheophyta</taxon>
        <taxon>Spermatophyta</taxon>
        <taxon>Magnoliopsida</taxon>
        <taxon>eudicotyledons</taxon>
        <taxon>Gunneridae</taxon>
        <taxon>Pentapetalae</taxon>
        <taxon>asterids</taxon>
        <taxon>campanulids</taxon>
        <taxon>Asterales</taxon>
        <taxon>Asteraceae</taxon>
        <taxon>Asteroideae</taxon>
        <taxon>Heliantheae alliance</taxon>
        <taxon>Heliantheae</taxon>
        <taxon>Helianthus</taxon>
    </lineage>
</organism>
<dbReference type="SMART" id="SM00255">
    <property type="entry name" value="TIR"/>
    <property type="match status" value="1"/>
</dbReference>
<dbReference type="PANTHER" id="PTHR11017">
    <property type="entry name" value="LEUCINE-RICH REPEAT-CONTAINING PROTEIN"/>
    <property type="match status" value="1"/>
</dbReference>
<evidence type="ECO:0000256" key="3">
    <source>
        <dbReference type="ARBA" id="ARBA00022821"/>
    </source>
</evidence>
<evidence type="ECO:0000313" key="7">
    <source>
        <dbReference type="Proteomes" id="UP000215914"/>
    </source>
</evidence>
<dbReference type="InterPro" id="IPR036390">
    <property type="entry name" value="WH_DNA-bd_sf"/>
</dbReference>
<reference evidence="7" key="1">
    <citation type="journal article" date="2017" name="Nature">
        <title>The sunflower genome provides insights into oil metabolism, flowering and Asterid evolution.</title>
        <authorList>
            <person name="Badouin H."/>
            <person name="Gouzy J."/>
            <person name="Grassa C.J."/>
            <person name="Murat F."/>
            <person name="Staton S.E."/>
            <person name="Cottret L."/>
            <person name="Lelandais-Briere C."/>
            <person name="Owens G.L."/>
            <person name="Carrere S."/>
            <person name="Mayjonade B."/>
            <person name="Legrand L."/>
            <person name="Gill N."/>
            <person name="Kane N.C."/>
            <person name="Bowers J.E."/>
            <person name="Hubner S."/>
            <person name="Bellec A."/>
            <person name="Berard A."/>
            <person name="Berges H."/>
            <person name="Blanchet N."/>
            <person name="Boniface M.C."/>
            <person name="Brunel D."/>
            <person name="Catrice O."/>
            <person name="Chaidir N."/>
            <person name="Claudel C."/>
            <person name="Donnadieu C."/>
            <person name="Faraut T."/>
            <person name="Fievet G."/>
            <person name="Helmstetter N."/>
            <person name="King M."/>
            <person name="Knapp S.J."/>
            <person name="Lai Z."/>
            <person name="Le Paslier M.C."/>
            <person name="Lippi Y."/>
            <person name="Lorenzon L."/>
            <person name="Mandel J.R."/>
            <person name="Marage G."/>
            <person name="Marchand G."/>
            <person name="Marquand E."/>
            <person name="Bret-Mestries E."/>
            <person name="Morien E."/>
            <person name="Nambeesan S."/>
            <person name="Nguyen T."/>
            <person name="Pegot-Espagnet P."/>
            <person name="Pouilly N."/>
            <person name="Raftis F."/>
            <person name="Sallet E."/>
            <person name="Schiex T."/>
            <person name="Thomas J."/>
            <person name="Vandecasteele C."/>
            <person name="Vares D."/>
            <person name="Vear F."/>
            <person name="Vautrin S."/>
            <person name="Crespi M."/>
            <person name="Mangin B."/>
            <person name="Burke J.M."/>
            <person name="Salse J."/>
            <person name="Munos S."/>
            <person name="Vincourt P."/>
            <person name="Rieseberg L.H."/>
            <person name="Langlade N.B."/>
        </authorList>
    </citation>
    <scope>NUCLEOTIDE SEQUENCE [LARGE SCALE GENOMIC DNA]</scope>
    <source>
        <strain evidence="7">cv. SF193</strain>
    </source>
</reference>
<dbReference type="Proteomes" id="UP000215914">
    <property type="component" value="Chromosome 9"/>
</dbReference>
<protein>
    <submittedName>
        <fullName evidence="6">Putative toll/interleukin-1 receptor (TIR) domain-containing protein</fullName>
    </submittedName>
</protein>
<evidence type="ECO:0000256" key="2">
    <source>
        <dbReference type="ARBA" id="ARBA00022737"/>
    </source>
</evidence>
<dbReference type="FunCoup" id="A0A251TQY7">
    <property type="interactions" value="130"/>
</dbReference>
<dbReference type="InterPro" id="IPR035897">
    <property type="entry name" value="Toll_tir_struct_dom_sf"/>
</dbReference>
<dbReference type="AlphaFoldDB" id="A0A251TQY7"/>
<dbReference type="Gene3D" id="3.40.50.10140">
    <property type="entry name" value="Toll/interleukin-1 receptor homology (TIR) domain"/>
    <property type="match status" value="1"/>
</dbReference>
<dbReference type="SUPFAM" id="SSF46785">
    <property type="entry name" value="Winged helix' DNA-binding domain"/>
    <property type="match status" value="1"/>
</dbReference>
<dbReference type="InterPro" id="IPR000157">
    <property type="entry name" value="TIR_dom"/>
</dbReference>
<keyword evidence="4" id="KW-0520">NAD</keyword>
<dbReference type="InterPro" id="IPR042197">
    <property type="entry name" value="Apaf_helical"/>
</dbReference>
<gene>
    <name evidence="6" type="ORF">HannXRQ_Chr09g0239251</name>
</gene>
<keyword evidence="7" id="KW-1185">Reference proteome</keyword>
<sequence length="1104" mass="125600">MASTSTSSVRKSFSYDVFLSFRGEDTRKTFVDHLYHALVSKGIITYKDDEKIEKGKRINDQLMRSIEDSRIYIIVFSENYASSSWCLNELVKIIECHKMDGRTAYPVFFNVEPREVRHQSGAVGEAFAKHEKKEAAGRWRNAMKEAADLAGRELKTTCDGHEAKFIQQIVQDISLELRFVNSNSSNDEKLIGMETRVKDVVSYLKDASVDVHMIGILGIGGGGKTTLARAVFDHISDSFEGKSFVENVREVSKGSGMKVLQEQILKDVLNDQSLGVTGVYEGVNMTKKMIGSRKVLIVLDDVDNIEQLEALAGEHTWFKSGSTIIITTRDEHVLVAHRVKFIHNVNLLSHEEGIRLFSKYAFGSEIPVEGYEELSRKVVYYAAGLPLTIKVLGSSLCGKTECEWDDAIKRLKTIPEEQTLKRLEISYIGLENDHKEVFLEVACILKGDSKDSAIRILESCGFHARFALKVLEQKSLITVSDLGRLDMHDSIEEMGMNIVRRLHPDEPGKHSRLWIKEEIEDILVNDLYLSLDIATTMKGFRKMKGLRFLDVYSEVDMYSEDFTLETDQIDPYLPNTLRSLNWHGYPFQCLPKTFQANMLVYLQMDASHISQLWGEGEGKVLNKLRFLNLTRSDLISFDLGMTPNLETLHLNDCEDFVELNMLNGCPYLETLHIIDCYFFRELHMPFESPKLKSINLNDSMVSNLNLGKTPSLEELDLGNCGDFVELHMPFECPKLKSLKLSNSKVSNLNLVLTPNISKLDLSGCNNLVELHMLVEFPHLKYLNLSGSKVSNLNLGLTPQLEELILEKCFFLQEILAPMGCLKNLFHLKLSGNIFAYFLFGNWYKDYYLYRTVKLKLIVESTDICPLHPDNNLPKFHVKCEYEEPRPLSSGNVEKLISSCLCACTFLESFSATIFGLQRLAELTLIGSIPEAPKDLWQLEGLEKLTLWMKEIKHLPDNICMLKHLKSLKLKSCWLLEQLPKDLGRLESLEVLDLTDCISLQDIPNSICNMKCLKSLNLSFCIRVEKLPGELGRLKCLEMLNIEGSGIRHLPHSMFQLKALCLVWSRWRLLSYGFTCLNEISGDTAFSYVHQQPYDPFEVLSGNRC</sequence>
<dbReference type="EMBL" id="CM007898">
    <property type="protein sequence ID" value="OTG13540.1"/>
    <property type="molecule type" value="Genomic_DNA"/>
</dbReference>
<dbReference type="SUPFAM" id="SSF52200">
    <property type="entry name" value="Toll/Interleukin receptor TIR domain"/>
    <property type="match status" value="1"/>
</dbReference>
<dbReference type="Pfam" id="PF00931">
    <property type="entry name" value="NB-ARC"/>
    <property type="match status" value="1"/>
</dbReference>
<dbReference type="GO" id="GO:0051707">
    <property type="term" value="P:response to other organism"/>
    <property type="evidence" value="ECO:0007669"/>
    <property type="project" value="UniProtKB-ARBA"/>
</dbReference>
<dbReference type="GO" id="GO:0006952">
    <property type="term" value="P:defense response"/>
    <property type="evidence" value="ECO:0007669"/>
    <property type="project" value="UniProtKB-KW"/>
</dbReference>
<dbReference type="Pfam" id="PF01582">
    <property type="entry name" value="TIR"/>
    <property type="match status" value="1"/>
</dbReference>
<dbReference type="InterPro" id="IPR032675">
    <property type="entry name" value="LRR_dom_sf"/>
</dbReference>
<keyword evidence="3" id="KW-0611">Plant defense</keyword>
<name>A0A251TQY7_HELAN</name>
<dbReference type="InterPro" id="IPR002182">
    <property type="entry name" value="NB-ARC"/>
</dbReference>
<evidence type="ECO:0000256" key="4">
    <source>
        <dbReference type="ARBA" id="ARBA00023027"/>
    </source>
</evidence>
<dbReference type="Gene3D" id="1.10.8.430">
    <property type="entry name" value="Helical domain of apoptotic protease-activating factors"/>
    <property type="match status" value="1"/>
</dbReference>
<dbReference type="GO" id="GO:0007165">
    <property type="term" value="P:signal transduction"/>
    <property type="evidence" value="ECO:0007669"/>
    <property type="project" value="InterPro"/>
</dbReference>
<dbReference type="InterPro" id="IPR058192">
    <property type="entry name" value="WHD_ROQ1-like"/>
</dbReference>
<dbReference type="InterPro" id="IPR027417">
    <property type="entry name" value="P-loop_NTPase"/>
</dbReference>
<evidence type="ECO:0000313" key="6">
    <source>
        <dbReference type="EMBL" id="OTG13540.1"/>
    </source>
</evidence>
<keyword evidence="1" id="KW-0433">Leucine-rich repeat</keyword>